<proteinExistence type="predicted"/>
<protein>
    <submittedName>
        <fullName evidence="2">Uncharacterized protein</fullName>
    </submittedName>
</protein>
<dbReference type="Proteomes" id="UP000887580">
    <property type="component" value="Unplaced"/>
</dbReference>
<reference evidence="2" key="1">
    <citation type="submission" date="2022-11" db="UniProtKB">
        <authorList>
            <consortium name="WormBaseParasite"/>
        </authorList>
    </citation>
    <scope>IDENTIFICATION</scope>
</reference>
<evidence type="ECO:0000313" key="2">
    <source>
        <dbReference type="WBParaSite" id="PS1159_v2.g4101.t1"/>
    </source>
</evidence>
<sequence length="2222" mass="251459">MTTKNSVLLPSISSGSNDTVLNDNKNYNNLNLNQNQKCLLTEKIVSKIIKEENRKVLDHNLQSSSSISNSWNKNSSLKSSACSSSFNSKDDNFKKKEKRNNCIKNNSTLSLHIAEYEKSVEGQNFEENETKNEISITKPDTKAMFIDFQNPFEFLRQQKEEVSTPEIMQFKASQKLLNANEIIPININDNESSIFNLKEKAMSNPDDEENRRIFEHFIVAGLSENPEELTPLEHECGNKPNEVLAPITDITVIFPGYGEKIPAGFTCIETTPSGFPADLNHGSLRTHSAFLCFKRGYHKPPLVDIGIMDEGKNERPMEDSTVIQYTPSGRSANVSNSSSPLYFTYRRCRITGPPHQLVITNIVVVITSKNESAPHTFYKIDKNLNKAVVGSDVYVAYKKAQSCCRRIAYKPAVLDCFPKTDGENDLAQNVPIFALPMGALIESWSSKSGAPDQLFSTCVLTDAVGTKYYGASLTFYEKYTKELTQHQKEMLSFDIETKNENVESDDSESIAASSSSSKEATISSEQVFFMNKSICIVSRHPLFDSFRRFLYYVYLISAQPSNQKIPIERYISHLMYEVPFPTPLRPRVLVQLGDEMISFENHDDSQVPLSGAQFIEVLKCLGADTFIYAMSLALLEQKILIHSLRPWLLTVVSESICALMFPFHWQCPYIPQCPLALAGVLQAPLPFIAGVDSRYFDLYEDPPSDVTCIDLDTASIRHSCNKKLIKQATLPKKPLKILKAALEKVHESLRIEDRNAERQRRQPYDGTEEQQQLRKKSYELMIREAFLRFMCSIMVGYSQFLKPIKSCPRGKNTTDISARFDLQGFLKTRDRASTDFYLKFSETQSFIRFIEERSFMSDKVVYNAFFDDCIQKYMTKGPPSDLLDRDAYSVNHTIVVQPPFMLDSKHSEVEYIYHGFPNHFDHSLFELKEIKDVADSKVAEHVQGNPYPLKLRYSAIRTKQEIRTSIEVANRWTQSYPVLWPRIILFYAYTLWFLQLPSLLHVAKNKLKILRLAMTVLQRLNRSLVPLLDQIPFRLLMQLCGEYGYPHLAAEVLRLMQRLNYEPNAITYAIYHKAVMEGEWPSEARLNAIEAWKRLRLRLEGCVRFAAVRRDPNFILHSNNVQNLPPQNLDPTFSIENMSTLSVDDSAINPSIPSTPEPDTGSRSSKDTKDEEEKALEEQPYVITTYPLGPRKDSKDSTQNIQSNIDPLLGGGGETETTDDRISKASGLTMSPSREQFLREHSASPFAKDIASLDGRLSARRKSSKQSASSWFKKLASPVVSNLMRSQTTDDIKTDEPNVIGGSSNELMPTSAAITMSPSFSSLFSQVRKQALKGYDAVSQHGNVLLKKSGVNSLVNEVKNLNKSYSKDNSFIANSSMNEESMLNGTTVYQDHFDSTDPAFQLDSGTTGTILMMDYWMQDLIEESPIKSEKEEDSYLIDATLCSCTTCPRCNRSVYDEELVSGWSVDDSNLNTICPFCAHGFAPSLKVKLEQKVEAVPQSYYTPLMSKSYSAQDFDHDKVKVGSETLSVPFVSALVLRREIETLLATNILALADSSLRTSHPVIFWNLIYYLRRLDIPTHMYTWIAKNVQIRCVYDSPEQHLNKRIIPLYITNHARLTIAYNHSVKKKERKQPATRPPLTDQLLQRPPFKFIHDVVNETLHATGFLLDLFTTEELDHTKAGFDKSSKISFLEKLVDGLNIDGSLDDVKPSRIVAGKDPEMTNLLLQKLAIEAAAATDATTTTTKKHKSKSKSRSKSKESSKEKIKDKEKEKEKEKEKKSSKSKSSTDETKPKKPKKSGDKEKDKEKKHRSKSKEKRSTIIEDSSQQPDSSYQTERESSGGTSKGGDDSGIAEETAESERHDHSRASSGIGQSRSSLPPDSGNLQNRNHIEGGDIIDEKPEEELLIKRPMTGAARPLTAMGRPGTAAARPAPPKVKKTKIADLDTTAVSQQTTIVDKSIVLMEEDEGVKKESADDFIVEEEEIVVPTVTTGADIFELTEGAEHGQLVNRIIENTRKLKDEAGAFLEPNTFYDLSEQRKLRAEIEGVQRALQSTAQSTNPLTRSLDFIVEDFDLMLKEIEDNRKLTAQYQQQIHEKGETTGPFKDFDIEVIGSEKRKALWKQSTELLISSNLFQIMQNLVQEYREVNPFTKTICIRSHFSLYRDISFVAIDHFKRNVDREQFDRMYESEFQKLPIRISPLLDPPDQPPKAAVIACRRIFMPLDIY</sequence>
<name>A0AC35GDD0_9BILA</name>
<dbReference type="WBParaSite" id="PS1159_v2.g4101.t1">
    <property type="protein sequence ID" value="PS1159_v2.g4101.t1"/>
    <property type="gene ID" value="PS1159_v2.g4101"/>
</dbReference>
<accession>A0AC35GDD0</accession>
<organism evidence="1 2">
    <name type="scientific">Panagrolaimus sp. PS1159</name>
    <dbReference type="NCBI Taxonomy" id="55785"/>
    <lineage>
        <taxon>Eukaryota</taxon>
        <taxon>Metazoa</taxon>
        <taxon>Ecdysozoa</taxon>
        <taxon>Nematoda</taxon>
        <taxon>Chromadorea</taxon>
        <taxon>Rhabditida</taxon>
        <taxon>Tylenchina</taxon>
        <taxon>Panagrolaimomorpha</taxon>
        <taxon>Panagrolaimoidea</taxon>
        <taxon>Panagrolaimidae</taxon>
        <taxon>Panagrolaimus</taxon>
    </lineage>
</organism>
<evidence type="ECO:0000313" key="1">
    <source>
        <dbReference type="Proteomes" id="UP000887580"/>
    </source>
</evidence>